<dbReference type="InterPro" id="IPR051448">
    <property type="entry name" value="CdaR-like_regulators"/>
</dbReference>
<evidence type="ECO:0000259" key="2">
    <source>
        <dbReference type="Pfam" id="PF13556"/>
    </source>
</evidence>
<dbReference type="PANTHER" id="PTHR33744">
    <property type="entry name" value="CARBOHYDRATE DIACID REGULATOR"/>
    <property type="match status" value="1"/>
</dbReference>
<feature type="domain" description="CdaR GGDEF-like" evidence="3">
    <location>
        <begin position="80"/>
        <end position="169"/>
    </location>
</feature>
<evidence type="ECO:0000259" key="3">
    <source>
        <dbReference type="Pfam" id="PF17853"/>
    </source>
</evidence>
<dbReference type="Pfam" id="PF17853">
    <property type="entry name" value="GGDEF_2"/>
    <property type="match status" value="1"/>
</dbReference>
<dbReference type="InterPro" id="IPR041522">
    <property type="entry name" value="CdaR_GGDEF"/>
</dbReference>
<dbReference type="EMBL" id="JAGGMS010000001">
    <property type="protein sequence ID" value="MBP2184185.1"/>
    <property type="molecule type" value="Genomic_DNA"/>
</dbReference>
<evidence type="ECO:0000256" key="1">
    <source>
        <dbReference type="ARBA" id="ARBA00006754"/>
    </source>
</evidence>
<keyword evidence="5" id="KW-1185">Reference proteome</keyword>
<feature type="domain" description="PucR C-terminal helix-turn-helix" evidence="2">
    <location>
        <begin position="215"/>
        <end position="271"/>
    </location>
</feature>
<organism evidence="4 5">
    <name type="scientific">Amycolatopsis magusensis</name>
    <dbReference type="NCBI Taxonomy" id="882444"/>
    <lineage>
        <taxon>Bacteria</taxon>
        <taxon>Bacillati</taxon>
        <taxon>Actinomycetota</taxon>
        <taxon>Actinomycetes</taxon>
        <taxon>Pseudonocardiales</taxon>
        <taxon>Pseudonocardiaceae</taxon>
        <taxon>Amycolatopsis</taxon>
    </lineage>
</organism>
<dbReference type="InterPro" id="IPR009057">
    <property type="entry name" value="Homeodomain-like_sf"/>
</dbReference>
<name>A0ABS4PXN4_9PSEU</name>
<sequence>MPAGESPTGELAELIGALAESAPPGVRARLRVLLENAAREQAEQADTIGPLEAAVHPPAELAARLIADGTAPPHLEPLLAQLYVVTVLQAGPRDQGELADALAGYGQETLVAPCPSGAVALIPDDDGERTSRIVQELGRRLRGRVWCAVAGRARAEIPDGYREAVDVLKLAKAAGSEPGVYGRDDFLVEYAVSQHEAVADNLVEIIRPLMASTVLRETLGVLIRADYNRSRAAKDLYIHRSTLDYRLRRIEKITGHNPMTGRGAQLLGAAMTVYASRNSA</sequence>
<evidence type="ECO:0000313" key="4">
    <source>
        <dbReference type="EMBL" id="MBP2184185.1"/>
    </source>
</evidence>
<proteinExistence type="inferred from homology"/>
<dbReference type="Gene3D" id="1.10.10.2840">
    <property type="entry name" value="PucR C-terminal helix-turn-helix domain"/>
    <property type="match status" value="1"/>
</dbReference>
<protein>
    <recommendedName>
        <fullName evidence="6">PucR C-terminal helix-turn-helix domain-containing protein</fullName>
    </recommendedName>
</protein>
<reference evidence="4 5" key="1">
    <citation type="submission" date="2021-03" db="EMBL/GenBank/DDBJ databases">
        <title>Sequencing the genomes of 1000 actinobacteria strains.</title>
        <authorList>
            <person name="Klenk H.-P."/>
        </authorList>
    </citation>
    <scope>NUCLEOTIDE SEQUENCE [LARGE SCALE GENOMIC DNA]</scope>
    <source>
        <strain evidence="4 5">DSM 45510</strain>
    </source>
</reference>
<dbReference type="Pfam" id="PF13556">
    <property type="entry name" value="HTH_30"/>
    <property type="match status" value="1"/>
</dbReference>
<dbReference type="InterPro" id="IPR025736">
    <property type="entry name" value="PucR_C-HTH_dom"/>
</dbReference>
<dbReference type="PANTHER" id="PTHR33744:SF15">
    <property type="entry name" value="CARBOHYDRATE DIACID REGULATOR"/>
    <property type="match status" value="1"/>
</dbReference>
<dbReference type="Proteomes" id="UP000741013">
    <property type="component" value="Unassembled WGS sequence"/>
</dbReference>
<accession>A0ABS4PXN4</accession>
<evidence type="ECO:0000313" key="5">
    <source>
        <dbReference type="Proteomes" id="UP000741013"/>
    </source>
</evidence>
<dbReference type="RefSeq" id="WP_209667238.1">
    <property type="nucleotide sequence ID" value="NZ_JAGGMS010000001.1"/>
</dbReference>
<dbReference type="InterPro" id="IPR042070">
    <property type="entry name" value="PucR_C-HTH_sf"/>
</dbReference>
<evidence type="ECO:0008006" key="6">
    <source>
        <dbReference type="Google" id="ProtNLM"/>
    </source>
</evidence>
<dbReference type="SUPFAM" id="SSF46689">
    <property type="entry name" value="Homeodomain-like"/>
    <property type="match status" value="1"/>
</dbReference>
<comment type="caution">
    <text evidence="4">The sequence shown here is derived from an EMBL/GenBank/DDBJ whole genome shotgun (WGS) entry which is preliminary data.</text>
</comment>
<comment type="similarity">
    <text evidence="1">Belongs to the CdaR family.</text>
</comment>
<gene>
    <name evidence="4" type="ORF">JOM49_005711</name>
</gene>